<accession>A0A4S3J052</accession>
<evidence type="ECO:0000313" key="3">
    <source>
        <dbReference type="Proteomes" id="UP000308092"/>
    </source>
</evidence>
<proteinExistence type="predicted"/>
<comment type="caution">
    <text evidence="2">The sequence shown here is derived from an EMBL/GenBank/DDBJ whole genome shotgun (WGS) entry which is preliminary data.</text>
</comment>
<dbReference type="EMBL" id="SOSA01000946">
    <property type="protein sequence ID" value="THC88073.1"/>
    <property type="molecule type" value="Genomic_DNA"/>
</dbReference>
<dbReference type="AlphaFoldDB" id="A0A4S3J052"/>
<evidence type="ECO:0000313" key="2">
    <source>
        <dbReference type="EMBL" id="THC88073.1"/>
    </source>
</evidence>
<protein>
    <submittedName>
        <fullName evidence="2">Uncharacterized protein</fullName>
    </submittedName>
</protein>
<dbReference type="Proteomes" id="UP000308092">
    <property type="component" value="Unassembled WGS sequence"/>
</dbReference>
<gene>
    <name evidence="2" type="ORF">EYZ11_012480</name>
</gene>
<organism evidence="2 3">
    <name type="scientific">Aspergillus tanneri</name>
    <dbReference type="NCBI Taxonomy" id="1220188"/>
    <lineage>
        <taxon>Eukaryota</taxon>
        <taxon>Fungi</taxon>
        <taxon>Dikarya</taxon>
        <taxon>Ascomycota</taxon>
        <taxon>Pezizomycotina</taxon>
        <taxon>Eurotiomycetes</taxon>
        <taxon>Eurotiomycetidae</taxon>
        <taxon>Eurotiales</taxon>
        <taxon>Aspergillaceae</taxon>
        <taxon>Aspergillus</taxon>
        <taxon>Aspergillus subgen. Circumdati</taxon>
    </lineage>
</organism>
<sequence length="89" mass="10456">MQHFPRRSLETISEEITPADHEVLRHGCTTSSIERLPSRLQQSKRTSKDLRQQLEELVYEVTARLRNAEQQYFSLMGMKTNEVYDGDMI</sequence>
<feature type="coiled-coil region" evidence="1">
    <location>
        <begin position="40"/>
        <end position="71"/>
    </location>
</feature>
<keyword evidence="1" id="KW-0175">Coiled coil</keyword>
<reference evidence="2 3" key="1">
    <citation type="submission" date="2019-03" db="EMBL/GenBank/DDBJ databases">
        <title>The genome sequence of a newly discovered highly antifungal drug resistant Aspergillus species, Aspergillus tanneri NIH 1004.</title>
        <authorList>
            <person name="Mounaud S."/>
            <person name="Singh I."/>
            <person name="Joardar V."/>
            <person name="Pakala S."/>
            <person name="Pakala S."/>
            <person name="Venepally P."/>
            <person name="Hoover J."/>
            <person name="Nierman W."/>
            <person name="Chung J."/>
            <person name="Losada L."/>
        </authorList>
    </citation>
    <scope>NUCLEOTIDE SEQUENCE [LARGE SCALE GENOMIC DNA]</scope>
    <source>
        <strain evidence="2 3">NIH1004</strain>
    </source>
</reference>
<name>A0A4S3J052_9EURO</name>
<keyword evidence="3" id="KW-1185">Reference proteome</keyword>
<dbReference type="VEuPathDB" id="FungiDB:EYZ11_012480"/>
<evidence type="ECO:0000256" key="1">
    <source>
        <dbReference type="SAM" id="Coils"/>
    </source>
</evidence>